<dbReference type="InterPro" id="IPR003439">
    <property type="entry name" value="ABC_transporter-like_ATP-bd"/>
</dbReference>
<dbReference type="InterPro" id="IPR003593">
    <property type="entry name" value="AAA+_ATPase"/>
</dbReference>
<dbReference type="RefSeq" id="WP_165908574.1">
    <property type="nucleotide sequence ID" value="NZ_CP181386.1"/>
</dbReference>
<keyword evidence="6" id="KW-1278">Translocase</keyword>
<dbReference type="GO" id="GO:0005524">
    <property type="term" value="F:ATP binding"/>
    <property type="evidence" value="ECO:0007669"/>
    <property type="project" value="UniProtKB-KW"/>
</dbReference>
<dbReference type="GO" id="GO:0017004">
    <property type="term" value="P:cytochrome complex assembly"/>
    <property type="evidence" value="ECO:0007669"/>
    <property type="project" value="UniProtKB-KW"/>
</dbReference>
<accession>A0A4R2M5T9</accession>
<dbReference type="NCBIfam" id="NF010061">
    <property type="entry name" value="PRK13538.1"/>
    <property type="match status" value="1"/>
</dbReference>
<proteinExistence type="predicted"/>
<evidence type="ECO:0000256" key="7">
    <source>
        <dbReference type="ARBA" id="ARBA00023136"/>
    </source>
</evidence>
<organism evidence="9 10">
    <name type="scientific">Rubrivivax gelatinosus</name>
    <name type="common">Rhodocyclus gelatinosus</name>
    <name type="synonym">Rhodopseudomonas gelatinosa</name>
    <dbReference type="NCBI Taxonomy" id="28068"/>
    <lineage>
        <taxon>Bacteria</taxon>
        <taxon>Pseudomonadati</taxon>
        <taxon>Pseudomonadota</taxon>
        <taxon>Betaproteobacteria</taxon>
        <taxon>Burkholderiales</taxon>
        <taxon>Sphaerotilaceae</taxon>
        <taxon>Rubrivivax</taxon>
    </lineage>
</organism>
<dbReference type="SUPFAM" id="SSF52540">
    <property type="entry name" value="P-loop containing nucleoside triphosphate hydrolases"/>
    <property type="match status" value="1"/>
</dbReference>
<evidence type="ECO:0000259" key="8">
    <source>
        <dbReference type="PROSITE" id="PS50893"/>
    </source>
</evidence>
<dbReference type="PANTHER" id="PTHR43499">
    <property type="entry name" value="ABC TRANSPORTER I FAMILY MEMBER 1"/>
    <property type="match status" value="1"/>
</dbReference>
<dbReference type="GeneID" id="99685358"/>
<keyword evidence="3" id="KW-0547">Nucleotide-binding</keyword>
<dbReference type="AlphaFoldDB" id="A0A4R2M5T9"/>
<dbReference type="GO" id="GO:0016887">
    <property type="term" value="F:ATP hydrolysis activity"/>
    <property type="evidence" value="ECO:0007669"/>
    <property type="project" value="InterPro"/>
</dbReference>
<evidence type="ECO:0000256" key="2">
    <source>
        <dbReference type="ARBA" id="ARBA00022475"/>
    </source>
</evidence>
<reference evidence="9 10" key="1">
    <citation type="submission" date="2019-03" db="EMBL/GenBank/DDBJ databases">
        <title>Genomic Encyclopedia of Type Strains, Phase IV (KMG-IV): sequencing the most valuable type-strain genomes for metagenomic binning, comparative biology and taxonomic classification.</title>
        <authorList>
            <person name="Goeker M."/>
        </authorList>
    </citation>
    <scope>NUCLEOTIDE SEQUENCE [LARGE SCALE GENOMIC DNA]</scope>
    <source>
        <strain evidence="9 10">DSM 1709</strain>
    </source>
</reference>
<keyword evidence="5" id="KW-0067">ATP-binding</keyword>
<keyword evidence="2" id="KW-1003">Cell membrane</keyword>
<protein>
    <submittedName>
        <fullName evidence="9">Heme exporter protein A</fullName>
    </submittedName>
</protein>
<dbReference type="PANTHER" id="PTHR43499:SF1">
    <property type="entry name" value="ABC TRANSPORTER I FAMILY MEMBER 1"/>
    <property type="match status" value="1"/>
</dbReference>
<dbReference type="InterPro" id="IPR027417">
    <property type="entry name" value="P-loop_NTPase"/>
</dbReference>
<dbReference type="Proteomes" id="UP000295106">
    <property type="component" value="Unassembled WGS sequence"/>
</dbReference>
<evidence type="ECO:0000256" key="5">
    <source>
        <dbReference type="ARBA" id="ARBA00022840"/>
    </source>
</evidence>
<keyword evidence="4" id="KW-0201">Cytochrome c-type biogenesis</keyword>
<dbReference type="PROSITE" id="PS50893">
    <property type="entry name" value="ABC_TRANSPORTER_2"/>
    <property type="match status" value="1"/>
</dbReference>
<evidence type="ECO:0000256" key="6">
    <source>
        <dbReference type="ARBA" id="ARBA00022967"/>
    </source>
</evidence>
<comment type="caution">
    <text evidence="9">The sequence shown here is derived from an EMBL/GenBank/DDBJ whole genome shotgun (WGS) entry which is preliminary data.</text>
</comment>
<feature type="domain" description="ABC transporter" evidence="8">
    <location>
        <begin position="14"/>
        <end position="229"/>
    </location>
</feature>
<sequence length="229" mass="24248">MADTPPTTSPGSGLEGRALACRRGRRLLFEGVDIQLKPGSITWLRGTNGSGKTSLMRILAGLSTPEAGELLWNGRPVREAGAAAREAVLYIGHANAIKDDLTLGESLAFLGRLGGVADAGERAAAALEQAGLADRRAAAVRTLSQGQRRRGALARLALDERARTWILDEPYDALDAQSTARLSALLLAHAARGGAVLLTSHQVVELAGAVEYDLETRRARNARRGRVTI</sequence>
<dbReference type="Gene3D" id="3.40.50.300">
    <property type="entry name" value="P-loop containing nucleotide triphosphate hydrolases"/>
    <property type="match status" value="1"/>
</dbReference>
<dbReference type="NCBIfam" id="TIGR01189">
    <property type="entry name" value="ccmA"/>
    <property type="match status" value="1"/>
</dbReference>
<keyword evidence="1" id="KW-0813">Transport</keyword>
<name>A0A4R2M5T9_RUBGE</name>
<evidence type="ECO:0000313" key="10">
    <source>
        <dbReference type="Proteomes" id="UP000295106"/>
    </source>
</evidence>
<evidence type="ECO:0000313" key="9">
    <source>
        <dbReference type="EMBL" id="TCO97675.1"/>
    </source>
</evidence>
<evidence type="ECO:0000256" key="3">
    <source>
        <dbReference type="ARBA" id="ARBA00022741"/>
    </source>
</evidence>
<keyword evidence="7" id="KW-0472">Membrane</keyword>
<dbReference type="EMBL" id="SLXD01000021">
    <property type="protein sequence ID" value="TCO97675.1"/>
    <property type="molecule type" value="Genomic_DNA"/>
</dbReference>
<dbReference type="InterPro" id="IPR005895">
    <property type="entry name" value="ABC_transptr_haem_export_CcmA"/>
</dbReference>
<gene>
    <name evidence="9" type="ORF">EV684_12137</name>
</gene>
<dbReference type="GO" id="GO:0022857">
    <property type="term" value="F:transmembrane transporter activity"/>
    <property type="evidence" value="ECO:0007669"/>
    <property type="project" value="InterPro"/>
</dbReference>
<dbReference type="SMART" id="SM00382">
    <property type="entry name" value="AAA"/>
    <property type="match status" value="1"/>
</dbReference>
<dbReference type="Pfam" id="PF00005">
    <property type="entry name" value="ABC_tran"/>
    <property type="match status" value="1"/>
</dbReference>
<evidence type="ECO:0000256" key="4">
    <source>
        <dbReference type="ARBA" id="ARBA00022748"/>
    </source>
</evidence>
<evidence type="ECO:0000256" key="1">
    <source>
        <dbReference type="ARBA" id="ARBA00022448"/>
    </source>
</evidence>